<reference evidence="4 5" key="1">
    <citation type="journal article" date="2019" name="Front. Microbiol.">
        <title>Genomes of Neutrophilic Sulfur-Oxidizing Chemolithoautotrophs Representing 9 Proteobacterial Species From 8 Genera.</title>
        <authorList>
            <person name="Watanabe T."/>
            <person name="Kojima H."/>
            <person name="Umezawa K."/>
            <person name="Hori C."/>
            <person name="Takasuka T.E."/>
            <person name="Kato Y."/>
            <person name="Fukui M."/>
        </authorList>
    </citation>
    <scope>NUCLEOTIDE SEQUENCE [LARGE SCALE GENOMIC DNA]</scope>
    <source>
        <strain evidence="4 5">TTN</strain>
    </source>
</reference>
<comment type="similarity">
    <text evidence="2">Belongs to the 2H phosphoesterase superfamily. ThpR family.</text>
</comment>
<keyword evidence="4" id="KW-0436">Ligase</keyword>
<dbReference type="Gene3D" id="3.90.1140.10">
    <property type="entry name" value="Cyclic phosphodiesterase"/>
    <property type="match status" value="1"/>
</dbReference>
<dbReference type="GO" id="GO:0008664">
    <property type="term" value="F:RNA 2',3'-cyclic 3'-phosphodiesterase activity"/>
    <property type="evidence" value="ECO:0007669"/>
    <property type="project" value="UniProtKB-EC"/>
</dbReference>
<feature type="short sequence motif" description="HXTX 1" evidence="2">
    <location>
        <begin position="47"/>
        <end position="50"/>
    </location>
</feature>
<evidence type="ECO:0000256" key="2">
    <source>
        <dbReference type="HAMAP-Rule" id="MF_01940"/>
    </source>
</evidence>
<dbReference type="GO" id="GO:0016874">
    <property type="term" value="F:ligase activity"/>
    <property type="evidence" value="ECO:0007669"/>
    <property type="project" value="UniProtKB-KW"/>
</dbReference>
<keyword evidence="1 2" id="KW-0378">Hydrolase</keyword>
<evidence type="ECO:0000313" key="4">
    <source>
        <dbReference type="EMBL" id="GBL45048.1"/>
    </source>
</evidence>
<name>A0A401JBJ0_9PROT</name>
<dbReference type="RefSeq" id="WP_189836274.1">
    <property type="nucleotide sequence ID" value="NZ_BGOW01000004.1"/>
</dbReference>
<dbReference type="GO" id="GO:0004113">
    <property type="term" value="F:2',3'-cyclic-nucleotide 3'-phosphodiesterase activity"/>
    <property type="evidence" value="ECO:0007669"/>
    <property type="project" value="InterPro"/>
</dbReference>
<keyword evidence="5" id="KW-1185">Reference proteome</keyword>
<feature type="active site" description="Proton donor" evidence="2">
    <location>
        <position position="47"/>
    </location>
</feature>
<protein>
    <recommendedName>
        <fullName evidence="2">RNA 2',3'-cyclic phosphodiesterase</fullName>
        <shortName evidence="2">RNA 2',3'-CPDase</shortName>
        <ecNumber evidence="2">3.1.4.58</ecNumber>
    </recommendedName>
</protein>
<evidence type="ECO:0000259" key="3">
    <source>
        <dbReference type="Pfam" id="PF02834"/>
    </source>
</evidence>
<dbReference type="InterPro" id="IPR014051">
    <property type="entry name" value="Phosphoesterase_HXTX"/>
</dbReference>
<comment type="function">
    <text evidence="2">Hydrolyzes RNA 2',3'-cyclic phosphodiester to an RNA 2'-phosphomonoester.</text>
</comment>
<proteinExistence type="inferred from homology"/>
<feature type="domain" description="Phosphoesterase HXTX" evidence="3">
    <location>
        <begin position="16"/>
        <end position="92"/>
    </location>
</feature>
<dbReference type="HAMAP" id="MF_01940">
    <property type="entry name" value="RNA_CPDase"/>
    <property type="match status" value="1"/>
</dbReference>
<dbReference type="AlphaFoldDB" id="A0A401JBJ0"/>
<dbReference type="SUPFAM" id="SSF55144">
    <property type="entry name" value="LigT-like"/>
    <property type="match status" value="1"/>
</dbReference>
<dbReference type="EC" id="3.1.4.58" evidence="2"/>
<comment type="catalytic activity">
    <reaction evidence="2">
        <text>a 3'-end 2',3'-cyclophospho-ribonucleotide-RNA + H2O = a 3'-end 2'-phospho-ribonucleotide-RNA + H(+)</text>
        <dbReference type="Rhea" id="RHEA:11828"/>
        <dbReference type="Rhea" id="RHEA-COMP:10464"/>
        <dbReference type="Rhea" id="RHEA-COMP:17353"/>
        <dbReference type="ChEBI" id="CHEBI:15377"/>
        <dbReference type="ChEBI" id="CHEBI:15378"/>
        <dbReference type="ChEBI" id="CHEBI:83064"/>
        <dbReference type="ChEBI" id="CHEBI:173113"/>
        <dbReference type="EC" id="3.1.4.58"/>
    </reaction>
</comment>
<dbReference type="PANTHER" id="PTHR35561:SF1">
    <property type="entry name" value="RNA 2',3'-CYCLIC PHOSPHODIESTERASE"/>
    <property type="match status" value="1"/>
</dbReference>
<evidence type="ECO:0000256" key="1">
    <source>
        <dbReference type="ARBA" id="ARBA00022801"/>
    </source>
</evidence>
<dbReference type="NCBIfam" id="TIGR02258">
    <property type="entry name" value="2_5_ligase"/>
    <property type="match status" value="1"/>
</dbReference>
<sequence length="179" mass="19862">MADKQATTLRVFFALWPDSALQTALHNLGNALNPDCDGRAVRPETIHLTLAFIAALPADRIEALYAAAARVDTPAFDWQVDQLGYWRRNQLLWAGASQPPEALTTLVGRLHAVLNDAGLAFDDSKPFVPHITLLRKARCKQLVQPPVALDWQVREFVLVQSEIAAGGANYRVMRRWPLG</sequence>
<gene>
    <name evidence="4" type="ORF">SFMTTN_0852</name>
</gene>
<dbReference type="InterPro" id="IPR004175">
    <property type="entry name" value="RNA_CPDase"/>
</dbReference>
<dbReference type="PANTHER" id="PTHR35561">
    <property type="entry name" value="RNA 2',3'-CYCLIC PHOSPHODIESTERASE"/>
    <property type="match status" value="1"/>
</dbReference>
<dbReference type="EMBL" id="BGOW01000004">
    <property type="protein sequence ID" value="GBL45048.1"/>
    <property type="molecule type" value="Genomic_DNA"/>
</dbReference>
<dbReference type="Pfam" id="PF02834">
    <property type="entry name" value="LigT_PEase"/>
    <property type="match status" value="1"/>
</dbReference>
<feature type="short sequence motif" description="HXTX 2" evidence="2">
    <location>
        <begin position="130"/>
        <end position="133"/>
    </location>
</feature>
<feature type="active site" description="Proton acceptor" evidence="2">
    <location>
        <position position="130"/>
    </location>
</feature>
<dbReference type="Proteomes" id="UP000286806">
    <property type="component" value="Unassembled WGS sequence"/>
</dbReference>
<organism evidence="4 5">
    <name type="scientific">Sulfuriferula multivorans</name>
    <dbReference type="NCBI Taxonomy" id="1559896"/>
    <lineage>
        <taxon>Bacteria</taxon>
        <taxon>Pseudomonadati</taxon>
        <taxon>Pseudomonadota</taxon>
        <taxon>Betaproteobacteria</taxon>
        <taxon>Nitrosomonadales</taxon>
        <taxon>Sulfuricellaceae</taxon>
        <taxon>Sulfuriferula</taxon>
    </lineage>
</organism>
<comment type="caution">
    <text evidence="4">The sequence shown here is derived from an EMBL/GenBank/DDBJ whole genome shotgun (WGS) entry which is preliminary data.</text>
</comment>
<accession>A0A401JBJ0</accession>
<evidence type="ECO:0000313" key="5">
    <source>
        <dbReference type="Proteomes" id="UP000286806"/>
    </source>
</evidence>
<dbReference type="InterPro" id="IPR009097">
    <property type="entry name" value="Cyclic_Pdiesterase"/>
</dbReference>